<dbReference type="GO" id="GO:0061710">
    <property type="term" value="F:L-threonylcarbamoyladenylate synthase"/>
    <property type="evidence" value="ECO:0007669"/>
    <property type="project" value="UniProtKB-EC"/>
</dbReference>
<dbReference type="GO" id="GO:0005737">
    <property type="term" value="C:cytoplasm"/>
    <property type="evidence" value="ECO:0007669"/>
    <property type="project" value="UniProtKB-SubCell"/>
</dbReference>
<dbReference type="GO" id="GO:0005524">
    <property type="term" value="F:ATP binding"/>
    <property type="evidence" value="ECO:0007669"/>
    <property type="project" value="UniProtKB-KW"/>
</dbReference>
<dbReference type="GO" id="GO:0003725">
    <property type="term" value="F:double-stranded RNA binding"/>
    <property type="evidence" value="ECO:0007669"/>
    <property type="project" value="InterPro"/>
</dbReference>
<dbReference type="AlphaFoldDB" id="A0A2S2DW84"/>
<evidence type="ECO:0000256" key="4">
    <source>
        <dbReference type="ARBA" id="ARBA00022490"/>
    </source>
</evidence>
<dbReference type="GO" id="GO:0008033">
    <property type="term" value="P:tRNA processing"/>
    <property type="evidence" value="ECO:0007669"/>
    <property type="project" value="UniProtKB-KW"/>
</dbReference>
<dbReference type="EC" id="2.7.7.87" evidence="3"/>
<dbReference type="RefSeq" id="WP_109323229.1">
    <property type="nucleotide sequence ID" value="NZ_CP029346.1"/>
</dbReference>
<evidence type="ECO:0000256" key="5">
    <source>
        <dbReference type="ARBA" id="ARBA00022679"/>
    </source>
</evidence>
<evidence type="ECO:0000256" key="10">
    <source>
        <dbReference type="ARBA" id="ARBA00029774"/>
    </source>
</evidence>
<evidence type="ECO:0000313" key="13">
    <source>
        <dbReference type="EMBL" id="AWL09552.1"/>
    </source>
</evidence>
<keyword evidence="4" id="KW-0963">Cytoplasm</keyword>
<dbReference type="PROSITE" id="PS51163">
    <property type="entry name" value="YRDC"/>
    <property type="match status" value="1"/>
</dbReference>
<sequence length="188" mass="20779">MIQSIYDDAVKSLKSGGVLLYPSDTIWGLGCDARMDASIEKLFDIKQRPENKGLILLISKIEQLNEYVEQVPDIAWDLVDFAEDPLTVIYPKGKNVSKHVLGPEGTIAIRLVKDEFCKGLVYRYQRAIVSTSANISGEPSPENFETISPIIKGGVDYILQNPNPPKGKAKASKIVKLGLNGDYTMIRP</sequence>
<keyword evidence="7 13" id="KW-0548">Nucleotidyltransferase</keyword>
<dbReference type="PANTHER" id="PTHR17490:SF16">
    <property type="entry name" value="THREONYLCARBAMOYL-AMP SYNTHASE"/>
    <property type="match status" value="1"/>
</dbReference>
<dbReference type="Pfam" id="PF01300">
    <property type="entry name" value="Sua5_yciO_yrdC"/>
    <property type="match status" value="1"/>
</dbReference>
<dbReference type="OrthoDB" id="9814580at2"/>
<dbReference type="Gene3D" id="3.90.870.10">
    <property type="entry name" value="DHBP synthase"/>
    <property type="match status" value="1"/>
</dbReference>
<dbReference type="Proteomes" id="UP000245468">
    <property type="component" value="Chromosome"/>
</dbReference>
<evidence type="ECO:0000256" key="1">
    <source>
        <dbReference type="ARBA" id="ARBA00004496"/>
    </source>
</evidence>
<evidence type="ECO:0000313" key="14">
    <source>
        <dbReference type="Proteomes" id="UP000245468"/>
    </source>
</evidence>
<evidence type="ECO:0000256" key="2">
    <source>
        <dbReference type="ARBA" id="ARBA00007663"/>
    </source>
</evidence>
<dbReference type="GO" id="GO:0000049">
    <property type="term" value="F:tRNA binding"/>
    <property type="evidence" value="ECO:0007669"/>
    <property type="project" value="TreeGrafter"/>
</dbReference>
<comment type="similarity">
    <text evidence="2">Belongs to the SUA5 family.</text>
</comment>
<dbReference type="InterPro" id="IPR006070">
    <property type="entry name" value="Sua5-like_dom"/>
</dbReference>
<keyword evidence="8" id="KW-0547">Nucleotide-binding</keyword>
<keyword evidence="6" id="KW-0819">tRNA processing</keyword>
<protein>
    <recommendedName>
        <fullName evidence="10">L-threonylcarbamoyladenylate synthase</fullName>
        <ecNumber evidence="3">2.7.7.87</ecNumber>
    </recommendedName>
    <alternativeName>
        <fullName evidence="10">L-threonylcarbamoyladenylate synthase</fullName>
    </alternativeName>
</protein>
<keyword evidence="5 13" id="KW-0808">Transferase</keyword>
<organism evidence="13 14">
    <name type="scientific">Aquirufa nivalisilvae</name>
    <dbReference type="NCBI Taxonomy" id="2516557"/>
    <lineage>
        <taxon>Bacteria</taxon>
        <taxon>Pseudomonadati</taxon>
        <taxon>Bacteroidota</taxon>
        <taxon>Cytophagia</taxon>
        <taxon>Cytophagales</taxon>
        <taxon>Flectobacillaceae</taxon>
        <taxon>Aquirufa</taxon>
    </lineage>
</organism>
<keyword evidence="9" id="KW-0067">ATP-binding</keyword>
<dbReference type="GO" id="GO:0006450">
    <property type="term" value="P:regulation of translational fidelity"/>
    <property type="evidence" value="ECO:0007669"/>
    <property type="project" value="TreeGrafter"/>
</dbReference>
<dbReference type="EMBL" id="CP029346">
    <property type="protein sequence ID" value="AWL09552.1"/>
    <property type="molecule type" value="Genomic_DNA"/>
</dbReference>
<gene>
    <name evidence="13" type="ORF">HME7025_01700</name>
</gene>
<evidence type="ECO:0000259" key="12">
    <source>
        <dbReference type="PROSITE" id="PS51163"/>
    </source>
</evidence>
<evidence type="ECO:0000256" key="7">
    <source>
        <dbReference type="ARBA" id="ARBA00022695"/>
    </source>
</evidence>
<evidence type="ECO:0000256" key="8">
    <source>
        <dbReference type="ARBA" id="ARBA00022741"/>
    </source>
</evidence>
<keyword evidence="14" id="KW-1185">Reference proteome</keyword>
<dbReference type="KEGG" id="psez:HME7025_01700"/>
<evidence type="ECO:0000256" key="3">
    <source>
        <dbReference type="ARBA" id="ARBA00012584"/>
    </source>
</evidence>
<reference evidence="14" key="1">
    <citation type="submission" date="2018-05" db="EMBL/GenBank/DDBJ databases">
        <title>Pseudarcicella sp. HME7025 Genome sequencing and assembly.</title>
        <authorList>
            <person name="Kim H."/>
            <person name="Kang H."/>
            <person name="Joh K."/>
        </authorList>
    </citation>
    <scope>NUCLEOTIDE SEQUENCE [LARGE SCALE GENOMIC DNA]</scope>
    <source>
        <strain evidence="14">HME7025</strain>
    </source>
</reference>
<evidence type="ECO:0000256" key="9">
    <source>
        <dbReference type="ARBA" id="ARBA00022840"/>
    </source>
</evidence>
<evidence type="ECO:0000256" key="11">
    <source>
        <dbReference type="ARBA" id="ARBA00048366"/>
    </source>
</evidence>
<dbReference type="InterPro" id="IPR050156">
    <property type="entry name" value="TC-AMP_synthase_SUA5"/>
</dbReference>
<comment type="catalytic activity">
    <reaction evidence="11">
        <text>L-threonine + hydrogencarbonate + ATP = L-threonylcarbamoyladenylate + diphosphate + H2O</text>
        <dbReference type="Rhea" id="RHEA:36407"/>
        <dbReference type="ChEBI" id="CHEBI:15377"/>
        <dbReference type="ChEBI" id="CHEBI:17544"/>
        <dbReference type="ChEBI" id="CHEBI:30616"/>
        <dbReference type="ChEBI" id="CHEBI:33019"/>
        <dbReference type="ChEBI" id="CHEBI:57926"/>
        <dbReference type="ChEBI" id="CHEBI:73682"/>
        <dbReference type="EC" id="2.7.7.87"/>
    </reaction>
</comment>
<proteinExistence type="inferred from homology"/>
<name>A0A2S2DW84_9BACT</name>
<feature type="domain" description="YrdC-like" evidence="12">
    <location>
        <begin position="3"/>
        <end position="188"/>
    </location>
</feature>
<dbReference type="PANTHER" id="PTHR17490">
    <property type="entry name" value="SUA5"/>
    <property type="match status" value="1"/>
</dbReference>
<dbReference type="NCBIfam" id="TIGR00057">
    <property type="entry name" value="L-threonylcarbamoyladenylate synthase"/>
    <property type="match status" value="1"/>
</dbReference>
<dbReference type="SUPFAM" id="SSF55821">
    <property type="entry name" value="YrdC/RibB"/>
    <property type="match status" value="1"/>
</dbReference>
<evidence type="ECO:0000256" key="6">
    <source>
        <dbReference type="ARBA" id="ARBA00022694"/>
    </source>
</evidence>
<dbReference type="InterPro" id="IPR017945">
    <property type="entry name" value="DHBP_synth_RibB-like_a/b_dom"/>
</dbReference>
<comment type="subcellular location">
    <subcellularLocation>
        <location evidence="1">Cytoplasm</location>
    </subcellularLocation>
</comment>
<accession>A0A2S2DW84</accession>